<dbReference type="InterPro" id="IPR006439">
    <property type="entry name" value="HAD-SF_hydro_IA"/>
</dbReference>
<protein>
    <submittedName>
        <fullName evidence="1">Putative hydrolase</fullName>
    </submittedName>
</protein>
<keyword evidence="1" id="KW-0378">Hydrolase</keyword>
<dbReference type="SFLD" id="SFLDS00003">
    <property type="entry name" value="Haloacid_Dehalogenase"/>
    <property type="match status" value="1"/>
</dbReference>
<keyword evidence="2" id="KW-1185">Reference proteome</keyword>
<dbReference type="NCBIfam" id="TIGR01549">
    <property type="entry name" value="HAD-SF-IA-v1"/>
    <property type="match status" value="1"/>
</dbReference>
<dbReference type="InterPro" id="IPR023214">
    <property type="entry name" value="HAD_sf"/>
</dbReference>
<dbReference type="PANTHER" id="PTHR18901">
    <property type="entry name" value="2-DEOXYGLUCOSE-6-PHOSPHATE PHOSPHATASE 2"/>
    <property type="match status" value="1"/>
</dbReference>
<dbReference type="CDD" id="cd16423">
    <property type="entry name" value="HAD_BPGM-like"/>
    <property type="match status" value="1"/>
</dbReference>
<dbReference type="EMBL" id="BDEC01000008">
    <property type="protein sequence ID" value="GBD67442.1"/>
    <property type="molecule type" value="Genomic_DNA"/>
</dbReference>
<dbReference type="SFLD" id="SFLDG01135">
    <property type="entry name" value="C1.5.6:_HAD__Beta-PGM__Phospha"/>
    <property type="match status" value="1"/>
</dbReference>
<gene>
    <name evidence="1" type="ORF">TEHN7118_0248</name>
</gene>
<dbReference type="RefSeq" id="WP_014125434.1">
    <property type="nucleotide sequence ID" value="NZ_BDEB01000163.1"/>
</dbReference>
<reference evidence="1 2" key="1">
    <citation type="submission" date="2016-05" db="EMBL/GenBank/DDBJ databases">
        <title>Whole genome sequencing of Tetragenococcus halophilus subsp. halophilus NISL 7118.</title>
        <authorList>
            <person name="Shiwa Y."/>
            <person name="Nishimura I."/>
            <person name="Yoshikawa H."/>
            <person name="Koyama Y."/>
            <person name="Oguma T."/>
        </authorList>
    </citation>
    <scope>NUCLEOTIDE SEQUENCE [LARGE SCALE GENOMIC DNA]</scope>
    <source>
        <strain evidence="1 2">NISL 7118</strain>
    </source>
</reference>
<dbReference type="Gene3D" id="1.10.150.240">
    <property type="entry name" value="Putative phosphatase, domain 2"/>
    <property type="match status" value="1"/>
</dbReference>
<evidence type="ECO:0000313" key="1">
    <source>
        <dbReference type="EMBL" id="GBD67442.1"/>
    </source>
</evidence>
<name>A0A2H6CR25_TETHA</name>
<dbReference type="Gene3D" id="3.40.50.1000">
    <property type="entry name" value="HAD superfamily/HAD-like"/>
    <property type="match status" value="1"/>
</dbReference>
<dbReference type="InterPro" id="IPR036412">
    <property type="entry name" value="HAD-like_sf"/>
</dbReference>
<dbReference type="InterPro" id="IPR041492">
    <property type="entry name" value="HAD_2"/>
</dbReference>
<sequence length="213" mass="24240">MNTFIFDMDGVIVDSEYTYFKSKTDILHEEGHDVPDSYHYQFMGTTPVFMWQGMKDEFHLPKAVNEYIMEMNQRREEIIQKDGVQLIANVKDLIKRLYQAGFKLGVASASRKEEIVYNLQELGLDAYFSQAVSAEEVAHSKPEPDVFLHTADLLGAVPDDCVVIEDTRNGSRAAKAAGMYCIGFANPDYPKQDLSCADKVVTDFREIDEKQFQ</sequence>
<dbReference type="GO" id="GO:0016787">
    <property type="term" value="F:hydrolase activity"/>
    <property type="evidence" value="ECO:0007669"/>
    <property type="project" value="UniProtKB-KW"/>
</dbReference>
<proteinExistence type="predicted"/>
<dbReference type="InterPro" id="IPR023198">
    <property type="entry name" value="PGP-like_dom2"/>
</dbReference>
<dbReference type="AlphaFoldDB" id="A0A2H6CR25"/>
<evidence type="ECO:0000313" key="2">
    <source>
        <dbReference type="Proteomes" id="UP000236214"/>
    </source>
</evidence>
<dbReference type="GeneID" id="64053539"/>
<comment type="caution">
    <text evidence="1">The sequence shown here is derived from an EMBL/GenBank/DDBJ whole genome shotgun (WGS) entry which is preliminary data.</text>
</comment>
<dbReference type="SUPFAM" id="SSF56784">
    <property type="entry name" value="HAD-like"/>
    <property type="match status" value="1"/>
</dbReference>
<accession>A0A2H6CR25</accession>
<dbReference type="PANTHER" id="PTHR18901:SF38">
    <property type="entry name" value="PSEUDOURIDINE-5'-PHOSPHATASE"/>
    <property type="match status" value="1"/>
</dbReference>
<dbReference type="Pfam" id="PF13419">
    <property type="entry name" value="HAD_2"/>
    <property type="match status" value="1"/>
</dbReference>
<organism evidence="1 2">
    <name type="scientific">Tetragenococcus halophilus subsp. halophilus</name>
    <dbReference type="NCBI Taxonomy" id="1513897"/>
    <lineage>
        <taxon>Bacteria</taxon>
        <taxon>Bacillati</taxon>
        <taxon>Bacillota</taxon>
        <taxon>Bacilli</taxon>
        <taxon>Lactobacillales</taxon>
        <taxon>Enterococcaceae</taxon>
        <taxon>Tetragenococcus</taxon>
    </lineage>
</organism>
<dbReference type="NCBIfam" id="TIGR01509">
    <property type="entry name" value="HAD-SF-IA-v3"/>
    <property type="match status" value="1"/>
</dbReference>
<dbReference type="SFLD" id="SFLDG01129">
    <property type="entry name" value="C1.5:_HAD__Beta-PGM__Phosphata"/>
    <property type="match status" value="1"/>
</dbReference>
<dbReference type="Proteomes" id="UP000236214">
    <property type="component" value="Unassembled WGS sequence"/>
</dbReference>